<dbReference type="PROSITE" id="PS00198">
    <property type="entry name" value="4FE4S_FER_1"/>
    <property type="match status" value="1"/>
</dbReference>
<dbReference type="SUPFAM" id="SSF51395">
    <property type="entry name" value="FMN-linked oxidoreductases"/>
    <property type="match status" value="1"/>
</dbReference>
<dbReference type="InterPro" id="IPR002932">
    <property type="entry name" value="Glu_synthdom"/>
</dbReference>
<dbReference type="GO" id="GO:0046872">
    <property type="term" value="F:metal ion binding"/>
    <property type="evidence" value="ECO:0007669"/>
    <property type="project" value="UniProtKB-KW"/>
</dbReference>
<evidence type="ECO:0000256" key="6">
    <source>
        <dbReference type="ARBA" id="ARBA00048151"/>
    </source>
</evidence>
<dbReference type="GO" id="GO:0051536">
    <property type="term" value="F:iron-sulfur cluster binding"/>
    <property type="evidence" value="ECO:0007669"/>
    <property type="project" value="UniProtKB-KW"/>
</dbReference>
<dbReference type="InterPro" id="IPR013785">
    <property type="entry name" value="Aldolase_TIM"/>
</dbReference>
<comment type="caution">
    <text evidence="8">The sequence shown here is derived from an EMBL/GenBank/DDBJ whole genome shotgun (WGS) entry which is preliminary data.</text>
</comment>
<comment type="catalytic activity">
    <reaction evidence="6">
        <text>2 L-glutamate + NADP(+) = L-glutamine + 2-oxoglutarate + NADPH + H(+)</text>
        <dbReference type="Rhea" id="RHEA:15501"/>
        <dbReference type="ChEBI" id="CHEBI:15378"/>
        <dbReference type="ChEBI" id="CHEBI:16810"/>
        <dbReference type="ChEBI" id="CHEBI:29985"/>
        <dbReference type="ChEBI" id="CHEBI:57783"/>
        <dbReference type="ChEBI" id="CHEBI:58349"/>
        <dbReference type="ChEBI" id="CHEBI:58359"/>
        <dbReference type="EC" id="1.4.1.13"/>
    </reaction>
</comment>
<dbReference type="AlphaFoldDB" id="A0A7C3WI59"/>
<feature type="domain" description="4Fe-4S ferredoxin-type" evidence="7">
    <location>
        <begin position="54"/>
        <end position="85"/>
    </location>
</feature>
<evidence type="ECO:0000256" key="4">
    <source>
        <dbReference type="ARBA" id="ARBA00023004"/>
    </source>
</evidence>
<dbReference type="EC" id="1.4.1.13" evidence="2"/>
<dbReference type="PANTHER" id="PTHR43819:SF1">
    <property type="entry name" value="ARCHAEAL-TYPE GLUTAMATE SYNTHASE [NADPH]"/>
    <property type="match status" value="1"/>
</dbReference>
<evidence type="ECO:0000256" key="5">
    <source>
        <dbReference type="ARBA" id="ARBA00023014"/>
    </source>
</evidence>
<name>A0A7C3WI59_9BACT</name>
<protein>
    <recommendedName>
        <fullName evidence="2">glutamate synthase (NADPH)</fullName>
        <ecNumber evidence="2">1.4.1.13</ecNumber>
    </recommendedName>
</protein>
<comment type="similarity">
    <text evidence="1">Belongs to the glutamate synthase family.</text>
</comment>
<feature type="domain" description="4Fe-4S ferredoxin-type" evidence="7">
    <location>
        <begin position="21"/>
        <end position="52"/>
    </location>
</feature>
<evidence type="ECO:0000313" key="8">
    <source>
        <dbReference type="EMBL" id="HGB14970.1"/>
    </source>
</evidence>
<dbReference type="Gene3D" id="3.30.70.20">
    <property type="match status" value="1"/>
</dbReference>
<dbReference type="Pfam" id="PF01645">
    <property type="entry name" value="Glu_synthase"/>
    <property type="match status" value="1"/>
</dbReference>
<keyword evidence="3" id="KW-0479">Metal-binding</keyword>
<keyword evidence="5" id="KW-0411">Iron-sulfur</keyword>
<evidence type="ECO:0000256" key="1">
    <source>
        <dbReference type="ARBA" id="ARBA00009716"/>
    </source>
</evidence>
<sequence length="471" mass="52127">MPAKYHIHVHPVARRFPAPGKTTILDWGEGCLRCTHCVKETCPYQAFQQRDFDPDSLTDTIDNYCKNCYRCVQGCPRELVMKAPNPQYRTLGDSYWKPEIILSTYYQAETGKIPVSGAGYGGPFAGSGFDSFWTDMSEIVRPTRDGIHGREYISTAIDLGRKPLFLVFDDKGELAFNPPLLIEIPLPVLLAEPPWGAAPDKVRHAVVQAAGMLGTLALIPRENLDSAFDQAASRVVPSYLYETINLDDPLLAQVSMVEIADHARVLEKLEALKKRFPQLIAMVRVPADGECEARVAELTGAGAEVIHLVADHHAQGLGDAKDVHLKDLIRRCHLRLVEDNLRDTVTLLVSGGIALAEHVAKAIICGADGVIIDLPLLLALECRLCRRCRNRGSCPVRMDRLDARQGAQRLVNLLGAWNNQLLEVLGAMGLREVRRLRGEVGRAMFVEDLQREIFAPLFAQQAGEGGRREGM</sequence>
<organism evidence="8">
    <name type="scientific">Desulfobacca acetoxidans</name>
    <dbReference type="NCBI Taxonomy" id="60893"/>
    <lineage>
        <taxon>Bacteria</taxon>
        <taxon>Pseudomonadati</taxon>
        <taxon>Thermodesulfobacteriota</taxon>
        <taxon>Desulfobaccia</taxon>
        <taxon>Desulfobaccales</taxon>
        <taxon>Desulfobaccaceae</taxon>
        <taxon>Desulfobacca</taxon>
    </lineage>
</organism>
<dbReference type="EMBL" id="DTHB01000048">
    <property type="protein sequence ID" value="HGB14970.1"/>
    <property type="molecule type" value="Genomic_DNA"/>
</dbReference>
<evidence type="ECO:0000259" key="7">
    <source>
        <dbReference type="PROSITE" id="PS51379"/>
    </source>
</evidence>
<gene>
    <name evidence="8" type="ORF">ENV62_07030</name>
</gene>
<accession>A0A7C3WI59</accession>
<dbReference type="InterPro" id="IPR017900">
    <property type="entry name" value="4Fe4S_Fe_S_CS"/>
</dbReference>
<dbReference type="Gene3D" id="3.20.20.70">
    <property type="entry name" value="Aldolase class I"/>
    <property type="match status" value="1"/>
</dbReference>
<dbReference type="SUPFAM" id="SSF54862">
    <property type="entry name" value="4Fe-4S ferredoxins"/>
    <property type="match status" value="1"/>
</dbReference>
<dbReference type="GO" id="GO:0004355">
    <property type="term" value="F:glutamate synthase (NADPH) activity"/>
    <property type="evidence" value="ECO:0007669"/>
    <property type="project" value="UniProtKB-EC"/>
</dbReference>
<dbReference type="InterPro" id="IPR017896">
    <property type="entry name" value="4Fe4S_Fe-S-bd"/>
</dbReference>
<keyword evidence="4" id="KW-0408">Iron</keyword>
<proteinExistence type="inferred from homology"/>
<evidence type="ECO:0000256" key="3">
    <source>
        <dbReference type="ARBA" id="ARBA00022723"/>
    </source>
</evidence>
<dbReference type="GO" id="GO:0006537">
    <property type="term" value="P:glutamate biosynthetic process"/>
    <property type="evidence" value="ECO:0007669"/>
    <property type="project" value="InterPro"/>
</dbReference>
<evidence type="ECO:0000256" key="2">
    <source>
        <dbReference type="ARBA" id="ARBA00012079"/>
    </source>
</evidence>
<dbReference type="PROSITE" id="PS51379">
    <property type="entry name" value="4FE4S_FER_2"/>
    <property type="match status" value="2"/>
</dbReference>
<reference evidence="8" key="1">
    <citation type="journal article" date="2020" name="mSystems">
        <title>Genome- and Community-Level Interaction Insights into Carbon Utilization and Element Cycling Functions of Hydrothermarchaeota in Hydrothermal Sediment.</title>
        <authorList>
            <person name="Zhou Z."/>
            <person name="Liu Y."/>
            <person name="Xu W."/>
            <person name="Pan J."/>
            <person name="Luo Z.H."/>
            <person name="Li M."/>
        </authorList>
    </citation>
    <scope>NUCLEOTIDE SEQUENCE [LARGE SCALE GENOMIC DNA]</scope>
    <source>
        <strain evidence="8">SpSt-776</strain>
    </source>
</reference>
<dbReference type="CDD" id="cd04722">
    <property type="entry name" value="TIM_phosphate_binding"/>
    <property type="match status" value="1"/>
</dbReference>
<dbReference type="PANTHER" id="PTHR43819">
    <property type="entry name" value="ARCHAEAL-TYPE GLUTAMATE SYNTHASE [NADPH]"/>
    <property type="match status" value="1"/>
</dbReference>